<dbReference type="Gene3D" id="3.50.50.60">
    <property type="entry name" value="FAD/NAD(P)-binding domain"/>
    <property type="match status" value="1"/>
</dbReference>
<dbReference type="InterPro" id="IPR050816">
    <property type="entry name" value="Flavin-dep_Halogenase_NPB"/>
</dbReference>
<dbReference type="RefSeq" id="WP_007103734.1">
    <property type="nucleotide sequence ID" value="NZ_BAER01000024.1"/>
</dbReference>
<dbReference type="STRING" id="1129793.GPLA_1014"/>
<keyword evidence="2" id="KW-0285">Flavoprotein</keyword>
<feature type="binding site" evidence="2">
    <location>
        <position position="78"/>
    </location>
    <ligand>
        <name>7-chloro-L-tryptophan</name>
        <dbReference type="ChEBI" id="CHEBI:58713"/>
    </ligand>
</feature>
<dbReference type="Pfam" id="PF04820">
    <property type="entry name" value="Trp_halogenase"/>
    <property type="match status" value="1"/>
</dbReference>
<evidence type="ECO:0000256" key="1">
    <source>
        <dbReference type="PIRSR" id="PIRSR011396-1"/>
    </source>
</evidence>
<dbReference type="AlphaFoldDB" id="K7A931"/>
<dbReference type="Proteomes" id="UP000006322">
    <property type="component" value="Unassembled WGS sequence"/>
</dbReference>
<reference evidence="4" key="1">
    <citation type="journal article" date="2014" name="Environ. Microbiol.">
        <title>Comparative genomics of the marine bacterial genus Glaciecola reveals the high degree of genomic diversity and genomic characteristic for cold adaptation.</title>
        <authorList>
            <person name="Qin Q.L."/>
            <person name="Xie B.B."/>
            <person name="Yu Y."/>
            <person name="Shu Y.L."/>
            <person name="Rong J.C."/>
            <person name="Zhang Y.J."/>
            <person name="Zhao D.L."/>
            <person name="Chen X.L."/>
            <person name="Zhang X.Y."/>
            <person name="Chen B."/>
            <person name="Zhou B.C."/>
            <person name="Zhang Y.Z."/>
        </authorList>
    </citation>
    <scope>NUCLEOTIDE SEQUENCE [LARGE SCALE GENOMIC DNA]</scope>
    <source>
        <strain evidence="4">LMG 21857</strain>
    </source>
</reference>
<name>K7A931_9ALTE</name>
<feature type="binding site" evidence="2">
    <location>
        <position position="331"/>
    </location>
    <ligand>
        <name>FAD</name>
        <dbReference type="ChEBI" id="CHEBI:57692"/>
    </ligand>
</feature>
<dbReference type="EMBL" id="BAER01000024">
    <property type="protein sequence ID" value="GAC31930.1"/>
    <property type="molecule type" value="Genomic_DNA"/>
</dbReference>
<dbReference type="GO" id="GO:0000166">
    <property type="term" value="F:nucleotide binding"/>
    <property type="evidence" value="ECO:0007669"/>
    <property type="project" value="UniProtKB-KW"/>
</dbReference>
<dbReference type="GO" id="GO:0004497">
    <property type="term" value="F:monooxygenase activity"/>
    <property type="evidence" value="ECO:0007669"/>
    <property type="project" value="InterPro"/>
</dbReference>
<organism evidence="3 4">
    <name type="scientific">Paraglaciecola polaris LMG 21857</name>
    <dbReference type="NCBI Taxonomy" id="1129793"/>
    <lineage>
        <taxon>Bacteria</taxon>
        <taxon>Pseudomonadati</taxon>
        <taxon>Pseudomonadota</taxon>
        <taxon>Gammaproteobacteria</taxon>
        <taxon>Alteromonadales</taxon>
        <taxon>Alteromonadaceae</taxon>
        <taxon>Paraglaciecola</taxon>
    </lineage>
</organism>
<keyword evidence="4" id="KW-1185">Reference proteome</keyword>
<keyword evidence="2" id="KW-0274">FAD</keyword>
<dbReference type="OrthoDB" id="7178350at2"/>
<keyword evidence="3" id="KW-0560">Oxidoreductase</keyword>
<feature type="binding site" evidence="2">
    <location>
        <position position="344"/>
    </location>
    <ligand>
        <name>FAD</name>
        <dbReference type="ChEBI" id="CHEBI:57692"/>
    </ligand>
</feature>
<feature type="binding site" evidence="2">
    <location>
        <begin position="13"/>
        <end position="16"/>
    </location>
    <ligand>
        <name>FAD</name>
        <dbReference type="ChEBI" id="CHEBI:57692"/>
    </ligand>
</feature>
<dbReference type="SUPFAM" id="SSF51905">
    <property type="entry name" value="FAD/NAD(P)-binding domain"/>
    <property type="match status" value="1"/>
</dbReference>
<evidence type="ECO:0000256" key="2">
    <source>
        <dbReference type="PIRSR" id="PIRSR011396-2"/>
    </source>
</evidence>
<comment type="caution">
    <text evidence="3">The sequence shown here is derived from an EMBL/GenBank/DDBJ whole genome shotgun (WGS) entry which is preliminary data.</text>
</comment>
<evidence type="ECO:0000313" key="3">
    <source>
        <dbReference type="EMBL" id="GAC31930.1"/>
    </source>
</evidence>
<dbReference type="PANTHER" id="PTHR43747">
    <property type="entry name" value="FAD-BINDING PROTEIN"/>
    <property type="match status" value="1"/>
</dbReference>
<dbReference type="InterPro" id="IPR033856">
    <property type="entry name" value="Trp_halogen"/>
</dbReference>
<feature type="binding site" evidence="2">
    <location>
        <position position="340"/>
    </location>
    <ligand>
        <name>L-tryptophan</name>
        <dbReference type="ChEBI" id="CHEBI:57912"/>
    </ligand>
</feature>
<dbReference type="InterPro" id="IPR006905">
    <property type="entry name" value="Flavin_halogenase"/>
</dbReference>
<dbReference type="PIRSF" id="PIRSF011396">
    <property type="entry name" value="Trp_halogenase"/>
    <property type="match status" value="1"/>
</dbReference>
<dbReference type="EC" id="1.14.19.9" evidence="3"/>
<keyword evidence="2" id="KW-0547">Nucleotide-binding</keyword>
<evidence type="ECO:0000313" key="4">
    <source>
        <dbReference type="Proteomes" id="UP000006322"/>
    </source>
</evidence>
<feature type="active site" evidence="1">
    <location>
        <position position="78"/>
    </location>
</feature>
<gene>
    <name evidence="3" type="primary">prnA</name>
    <name evidence="3" type="ORF">GPLA_1014</name>
</gene>
<protein>
    <submittedName>
        <fullName evidence="3">FADH2 O2-dependent halogenase I</fullName>
        <ecNumber evidence="3">1.14.19.9</ecNumber>
    </submittedName>
</protein>
<sequence length="496" mass="56584">MKNLIKKVVIVGGGTAGWMSAALLQKVVGPSITIELVESEEIGSVGVGEATIPPIRHVNQVLGIDEAEFLRETKATIKLGIQFENWRVQNEHYFHSFGAAGKSFAFCQFHHFWKRGQQLGIDTSLWEYDLNYLCAREGKFAQIKSKDAILELPYAYHFDASLYAVYLRKYCEKLGVKRTEGKVEQISLNKDSGFVESLILQDGGTITGDLFIDCSGFKGLLIQEKLGTGYDDWSHWLPCDRALAVPSERFDKTLPYTRSIAHSAGWQWRIPLQHRNGNGLVYSSSHSTDEQAHATLLSNLDSKALGEPKMLRFKTGRRRKQWDRNVVAIGLSSGFLEPLESTSIHLIQSAIVRLIHLFPHKGIDDSAVKEYNMQSKLEFEQIRDFLILHYHVNERTDSDFWRDMRTMDIPDSLAHKIQLFAQNGKLFREQNDLFLESSWLQVMLGQGIIPKDYHPIANNLPEHKLREMLTNIKNIKHEPLSSLPSHDEFLQQFCKV</sequence>
<proteinExistence type="predicted"/>
<dbReference type="InterPro" id="IPR036188">
    <property type="entry name" value="FAD/NAD-bd_sf"/>
</dbReference>
<dbReference type="PANTHER" id="PTHR43747:SF4">
    <property type="entry name" value="FLAVIN-DEPENDENT TRYPTOPHAN HALOGENASE"/>
    <property type="match status" value="1"/>
</dbReference>
<feature type="binding site" evidence="2">
    <location>
        <position position="183"/>
    </location>
    <ligand>
        <name>FAD</name>
        <dbReference type="ChEBI" id="CHEBI:57692"/>
    </ligand>
</feature>
<accession>K7A931</accession>